<evidence type="ECO:0000313" key="1">
    <source>
        <dbReference type="EMBL" id="KAJ8876856.1"/>
    </source>
</evidence>
<dbReference type="Proteomes" id="UP001159363">
    <property type="component" value="Chromosome 7"/>
</dbReference>
<proteinExistence type="predicted"/>
<evidence type="ECO:0000313" key="2">
    <source>
        <dbReference type="Proteomes" id="UP001159363"/>
    </source>
</evidence>
<gene>
    <name evidence="1" type="ORF">PR048_021303</name>
</gene>
<dbReference type="EMBL" id="JARBHB010000008">
    <property type="protein sequence ID" value="KAJ8876856.1"/>
    <property type="molecule type" value="Genomic_DNA"/>
</dbReference>
<name>A0ABQ9GXV1_9NEOP</name>
<accession>A0ABQ9GXV1</accession>
<dbReference type="InterPro" id="IPR012337">
    <property type="entry name" value="RNaseH-like_sf"/>
</dbReference>
<protein>
    <recommendedName>
        <fullName evidence="3">Zinc finger BED domain-containing protein 4</fullName>
    </recommendedName>
</protein>
<sequence length="68" mass="7786">MVDTRWNSTYLMLECLHEQNEAVSADLPNSQELNLIVGYVTILQPLFLATKELCRENVPILLMVQPIL</sequence>
<organism evidence="1 2">
    <name type="scientific">Dryococelus australis</name>
    <dbReference type="NCBI Taxonomy" id="614101"/>
    <lineage>
        <taxon>Eukaryota</taxon>
        <taxon>Metazoa</taxon>
        <taxon>Ecdysozoa</taxon>
        <taxon>Arthropoda</taxon>
        <taxon>Hexapoda</taxon>
        <taxon>Insecta</taxon>
        <taxon>Pterygota</taxon>
        <taxon>Neoptera</taxon>
        <taxon>Polyneoptera</taxon>
        <taxon>Phasmatodea</taxon>
        <taxon>Verophasmatodea</taxon>
        <taxon>Anareolatae</taxon>
        <taxon>Phasmatidae</taxon>
        <taxon>Eurycanthinae</taxon>
        <taxon>Dryococelus</taxon>
    </lineage>
</organism>
<reference evidence="1 2" key="1">
    <citation type="submission" date="2023-02" db="EMBL/GenBank/DDBJ databases">
        <title>LHISI_Scaffold_Assembly.</title>
        <authorList>
            <person name="Stuart O.P."/>
            <person name="Cleave R."/>
            <person name="Magrath M.J.L."/>
            <person name="Mikheyev A.S."/>
        </authorList>
    </citation>
    <scope>NUCLEOTIDE SEQUENCE [LARGE SCALE GENOMIC DNA]</scope>
    <source>
        <strain evidence="1">Daus_M_001</strain>
        <tissue evidence="1">Leg muscle</tissue>
    </source>
</reference>
<keyword evidence="2" id="KW-1185">Reference proteome</keyword>
<dbReference type="SUPFAM" id="SSF53098">
    <property type="entry name" value="Ribonuclease H-like"/>
    <property type="match status" value="1"/>
</dbReference>
<evidence type="ECO:0008006" key="3">
    <source>
        <dbReference type="Google" id="ProtNLM"/>
    </source>
</evidence>
<comment type="caution">
    <text evidence="1">The sequence shown here is derived from an EMBL/GenBank/DDBJ whole genome shotgun (WGS) entry which is preliminary data.</text>
</comment>